<name>A0A0M7BD76_9RHOB</name>
<dbReference type="Gene3D" id="2.30.130.40">
    <property type="entry name" value="LON domain-like"/>
    <property type="match status" value="1"/>
</dbReference>
<evidence type="ECO:0000313" key="2">
    <source>
        <dbReference type="EMBL" id="CUH40690.1"/>
    </source>
</evidence>
<sequence>MRPKSLAMYRSADLPAKIPVFPLPGALLLPRSRLPLHIFEPRYLQMIDDCLKTEHRLIGMVQPRAQKTGDGRELQSIGCAGRLTQISETEDRRYMVTLSGVSRYRITREVSGFEPYLQADVTWEGFERDLGRPEVDERFDRPAFLDLLHRYFEDQGLSTDWDSLKDAEEELLINSLSMLCPFEPEEKQALLEAPSLATRRETVVTLMEIALRGGTGEEMLQ</sequence>
<keyword evidence="2" id="KW-0378">Hydrolase</keyword>
<keyword evidence="3" id="KW-1185">Reference proteome</keyword>
<dbReference type="STRING" id="313367.JSE7799_03425"/>
<evidence type="ECO:0000313" key="3">
    <source>
        <dbReference type="Proteomes" id="UP000049455"/>
    </source>
</evidence>
<dbReference type="PANTHER" id="PTHR46732:SF8">
    <property type="entry name" value="ATP-DEPENDENT PROTEASE LA (LON) DOMAIN PROTEIN"/>
    <property type="match status" value="1"/>
</dbReference>
<accession>A0A0M7BD76</accession>
<feature type="domain" description="Lon N-terminal" evidence="1">
    <location>
        <begin position="18"/>
        <end position="211"/>
    </location>
</feature>
<dbReference type="Proteomes" id="UP000049455">
    <property type="component" value="Unassembled WGS sequence"/>
</dbReference>
<dbReference type="EMBL" id="CYPR01000228">
    <property type="protein sequence ID" value="CUH40690.1"/>
    <property type="molecule type" value="Genomic_DNA"/>
</dbReference>
<dbReference type="EC" id="3.4.21.53" evidence="2"/>
<proteinExistence type="predicted"/>
<dbReference type="AlphaFoldDB" id="A0A0M7BD76"/>
<dbReference type="GO" id="GO:0006508">
    <property type="term" value="P:proteolysis"/>
    <property type="evidence" value="ECO:0007669"/>
    <property type="project" value="UniProtKB-KW"/>
</dbReference>
<dbReference type="InterPro" id="IPR003111">
    <property type="entry name" value="Lon_prtase_N"/>
</dbReference>
<protein>
    <submittedName>
        <fullName evidence="2">Lon protease 2</fullName>
        <ecNumber evidence="2">3.4.21.53</ecNumber>
    </submittedName>
</protein>
<dbReference type="PANTHER" id="PTHR46732">
    <property type="entry name" value="ATP-DEPENDENT PROTEASE LA (LON) DOMAIN PROTEIN"/>
    <property type="match status" value="1"/>
</dbReference>
<evidence type="ECO:0000259" key="1">
    <source>
        <dbReference type="PROSITE" id="PS51787"/>
    </source>
</evidence>
<dbReference type="InterPro" id="IPR015947">
    <property type="entry name" value="PUA-like_sf"/>
</dbReference>
<dbReference type="Pfam" id="PF02190">
    <property type="entry name" value="LON_substr_bdg"/>
    <property type="match status" value="1"/>
</dbReference>
<dbReference type="PROSITE" id="PS51787">
    <property type="entry name" value="LON_N"/>
    <property type="match status" value="1"/>
</dbReference>
<dbReference type="InterPro" id="IPR046336">
    <property type="entry name" value="Lon_prtase_N_sf"/>
</dbReference>
<gene>
    <name evidence="2" type="primary">lon2</name>
    <name evidence="2" type="ORF">JSE7799_03425</name>
</gene>
<dbReference type="GO" id="GO:0004252">
    <property type="term" value="F:serine-type endopeptidase activity"/>
    <property type="evidence" value="ECO:0007669"/>
    <property type="project" value="UniProtKB-EC"/>
</dbReference>
<dbReference type="SUPFAM" id="SSF88697">
    <property type="entry name" value="PUA domain-like"/>
    <property type="match status" value="1"/>
</dbReference>
<dbReference type="SMART" id="SM00464">
    <property type="entry name" value="LON"/>
    <property type="match status" value="1"/>
</dbReference>
<reference evidence="2 3" key="1">
    <citation type="submission" date="2015-09" db="EMBL/GenBank/DDBJ databases">
        <authorList>
            <person name="Jackson K.R."/>
            <person name="Lunt B.L."/>
            <person name="Fisher J.N.B."/>
            <person name="Gardner A.V."/>
            <person name="Bailey M.E."/>
            <person name="Deus L.M."/>
            <person name="Earl A.S."/>
            <person name="Gibby P.D."/>
            <person name="Hartmann K.A."/>
            <person name="Liu J.E."/>
            <person name="Manci A.M."/>
            <person name="Nielsen D.A."/>
            <person name="Solomon M.B."/>
            <person name="Breakwell D.P."/>
            <person name="Burnett S.H."/>
            <person name="Grose J.H."/>
        </authorList>
    </citation>
    <scope>NUCLEOTIDE SEQUENCE [LARGE SCALE GENOMIC DNA]</scope>
    <source>
        <strain evidence="2 3">CECT 7799</strain>
    </source>
</reference>
<organism evidence="2 3">
    <name type="scientific">Jannaschia seosinensis</name>
    <dbReference type="NCBI Taxonomy" id="313367"/>
    <lineage>
        <taxon>Bacteria</taxon>
        <taxon>Pseudomonadati</taxon>
        <taxon>Pseudomonadota</taxon>
        <taxon>Alphaproteobacteria</taxon>
        <taxon>Rhodobacterales</taxon>
        <taxon>Roseobacteraceae</taxon>
        <taxon>Jannaschia</taxon>
    </lineage>
</organism>
<keyword evidence="2" id="KW-0645">Protease</keyword>